<reference evidence="1" key="1">
    <citation type="submission" date="2024-05" db="EMBL/GenBank/DDBJ databases">
        <title>Complete Genome Sequences of 14 Acinetobacter baumannii phages isolated in Kenya.</title>
        <authorList>
            <person name="Mwai F."/>
            <person name="Kigen C."/>
            <person name="Makobe C."/>
            <person name="Georges M."/>
            <person name="Mutai I."/>
            <person name="Odoyo E."/>
            <person name="Gachoya M."/>
            <person name="Musila L."/>
        </authorList>
    </citation>
    <scope>NUCLEOTIDE SEQUENCE</scope>
</reference>
<proteinExistence type="predicted"/>
<sequence length="102" mass="11883">MNLIDKLGGYKISVRVLYGYKNFGWTIHAVEVHFGFEFTIEQLDKALLEYRRQNEIYELGDLVVFKEEYSKDSVIHKIDSLRAGTKCLRHATDEEIEKGGRV</sequence>
<gene>
    <name evidence="1" type="ORF">SMMRWMVJ_CDS0023</name>
</gene>
<accession>A0AAU8KXQ7</accession>
<dbReference type="EMBL" id="PP841127">
    <property type="protein sequence ID" value="XCN27011.1"/>
    <property type="molecule type" value="Genomic_DNA"/>
</dbReference>
<evidence type="ECO:0000313" key="1">
    <source>
        <dbReference type="EMBL" id="XCN27011.1"/>
    </source>
</evidence>
<organism evidence="1">
    <name type="scientific">Acinetobacter phage vB_Ab_01_KEN_01</name>
    <dbReference type="NCBI Taxonomy" id="3143010"/>
    <lineage>
        <taxon>Viruses</taxon>
    </lineage>
</organism>
<name>A0AAU8KXQ7_9VIRU</name>
<evidence type="ECO:0008006" key="2">
    <source>
        <dbReference type="Google" id="ProtNLM"/>
    </source>
</evidence>
<protein>
    <recommendedName>
        <fullName evidence="2">Phage protein</fullName>
    </recommendedName>
</protein>